<dbReference type="PROSITE" id="PS50931">
    <property type="entry name" value="HTH_LYSR"/>
    <property type="match status" value="1"/>
</dbReference>
<dbReference type="SUPFAM" id="SSF46785">
    <property type="entry name" value="Winged helix' DNA-binding domain"/>
    <property type="match status" value="1"/>
</dbReference>
<accession>A0A919XHX1</accession>
<keyword evidence="4" id="KW-0804">Transcription</keyword>
<dbReference type="GO" id="GO:0000976">
    <property type="term" value="F:transcription cis-regulatory region binding"/>
    <property type="evidence" value="ECO:0007669"/>
    <property type="project" value="TreeGrafter"/>
</dbReference>
<dbReference type="EMBL" id="BORQ01000002">
    <property type="protein sequence ID" value="GIO31230.1"/>
    <property type="molecule type" value="Genomic_DNA"/>
</dbReference>
<dbReference type="PANTHER" id="PTHR30126">
    <property type="entry name" value="HTH-TYPE TRANSCRIPTIONAL REGULATOR"/>
    <property type="match status" value="1"/>
</dbReference>
<dbReference type="InterPro" id="IPR036390">
    <property type="entry name" value="WH_DNA-bd_sf"/>
</dbReference>
<feature type="domain" description="HTH lysR-type" evidence="5">
    <location>
        <begin position="1"/>
        <end position="60"/>
    </location>
</feature>
<name>A0A919XHX1_9BACL</name>
<dbReference type="Gene3D" id="1.10.10.10">
    <property type="entry name" value="Winged helix-like DNA-binding domain superfamily/Winged helix DNA-binding domain"/>
    <property type="match status" value="1"/>
</dbReference>
<dbReference type="Pfam" id="PF03466">
    <property type="entry name" value="LysR_substrate"/>
    <property type="match status" value="1"/>
</dbReference>
<evidence type="ECO:0000256" key="1">
    <source>
        <dbReference type="ARBA" id="ARBA00009437"/>
    </source>
</evidence>
<keyword evidence="2" id="KW-0805">Transcription regulation</keyword>
<evidence type="ECO:0000313" key="6">
    <source>
        <dbReference type="EMBL" id="GIO31230.1"/>
    </source>
</evidence>
<evidence type="ECO:0000256" key="3">
    <source>
        <dbReference type="ARBA" id="ARBA00023125"/>
    </source>
</evidence>
<keyword evidence="3" id="KW-0238">DNA-binding</keyword>
<dbReference type="InterPro" id="IPR000847">
    <property type="entry name" value="LysR_HTH_N"/>
</dbReference>
<sequence>MDTNMEWYRVFYWTAKLGSLTKAAEELHITQPAVSHTLKQLEGSLGGPLFFRTSKGVVLTAEGEVLFQYVEQAIHLLEVGKKKIAEMQNLLHGEIHVGASDTLCKHYLLPYLEQFHAKYPDIRVHVTNRTTPETLALLKEGKIDFGIVNLPVSDPKVDFRQSLVLQDCLVGHPQYVSLTQAPFPLASIGQYPLLLLEPGGSTRHYLDEYAKSNGVGLRPEFELGSLDLLVEFARSGFGLTFIARNFVMDELATGKLIEIPLDPPIPERRVGIATLKGVPLSAASKSFIEFLP</sequence>
<dbReference type="InterPro" id="IPR005119">
    <property type="entry name" value="LysR_subst-bd"/>
</dbReference>
<dbReference type="PANTHER" id="PTHR30126:SF64">
    <property type="entry name" value="HTH-TYPE TRANSCRIPTIONAL REGULATOR CITR"/>
    <property type="match status" value="1"/>
</dbReference>
<dbReference type="GO" id="GO:0003700">
    <property type="term" value="F:DNA-binding transcription factor activity"/>
    <property type="evidence" value="ECO:0007669"/>
    <property type="project" value="InterPro"/>
</dbReference>
<dbReference type="CDD" id="cd05466">
    <property type="entry name" value="PBP2_LTTR_substrate"/>
    <property type="match status" value="1"/>
</dbReference>
<evidence type="ECO:0000259" key="5">
    <source>
        <dbReference type="PROSITE" id="PS50931"/>
    </source>
</evidence>
<dbReference type="SUPFAM" id="SSF53850">
    <property type="entry name" value="Periplasmic binding protein-like II"/>
    <property type="match status" value="1"/>
</dbReference>
<dbReference type="PRINTS" id="PR00039">
    <property type="entry name" value="HTHLYSR"/>
</dbReference>
<evidence type="ECO:0000313" key="7">
    <source>
        <dbReference type="Proteomes" id="UP000679779"/>
    </source>
</evidence>
<comment type="similarity">
    <text evidence="1">Belongs to the LysR transcriptional regulatory family.</text>
</comment>
<protein>
    <submittedName>
        <fullName evidence="6">LysR family transcriptional regulator</fullName>
    </submittedName>
</protein>
<comment type="caution">
    <text evidence="6">The sequence shown here is derived from an EMBL/GenBank/DDBJ whole genome shotgun (WGS) entry which is preliminary data.</text>
</comment>
<reference evidence="6" key="1">
    <citation type="submission" date="2021-03" db="EMBL/GenBank/DDBJ databases">
        <title>Antimicrobial resistance genes in bacteria isolated from Japanese honey, and their potential for conferring macrolide and lincosamide resistance in the American foulbrood pathogen Paenibacillus larvae.</title>
        <authorList>
            <person name="Okamoto M."/>
            <person name="Kumagai M."/>
            <person name="Kanamori H."/>
            <person name="Takamatsu D."/>
        </authorList>
    </citation>
    <scope>NUCLEOTIDE SEQUENCE</scope>
    <source>
        <strain evidence="6">J2TS6</strain>
    </source>
</reference>
<gene>
    <name evidence="6" type="ORF">J2TS6_23710</name>
</gene>
<dbReference type="AlphaFoldDB" id="A0A919XHX1"/>
<dbReference type="RefSeq" id="WP_160044827.1">
    <property type="nucleotide sequence ID" value="NZ_BORQ01000002.1"/>
</dbReference>
<evidence type="ECO:0000256" key="2">
    <source>
        <dbReference type="ARBA" id="ARBA00023015"/>
    </source>
</evidence>
<organism evidence="6 7">
    <name type="scientific">Paenibacillus albilobatus</name>
    <dbReference type="NCBI Taxonomy" id="2716884"/>
    <lineage>
        <taxon>Bacteria</taxon>
        <taxon>Bacillati</taxon>
        <taxon>Bacillota</taxon>
        <taxon>Bacilli</taxon>
        <taxon>Bacillales</taxon>
        <taxon>Paenibacillaceae</taxon>
        <taxon>Paenibacillus</taxon>
    </lineage>
</organism>
<proteinExistence type="inferred from homology"/>
<dbReference type="Gene3D" id="3.40.190.290">
    <property type="match status" value="1"/>
</dbReference>
<keyword evidence="7" id="KW-1185">Reference proteome</keyword>
<dbReference type="InterPro" id="IPR036388">
    <property type="entry name" value="WH-like_DNA-bd_sf"/>
</dbReference>
<evidence type="ECO:0000256" key="4">
    <source>
        <dbReference type="ARBA" id="ARBA00023163"/>
    </source>
</evidence>
<dbReference type="Pfam" id="PF00126">
    <property type="entry name" value="HTH_1"/>
    <property type="match status" value="1"/>
</dbReference>
<dbReference type="FunFam" id="1.10.10.10:FF:000001">
    <property type="entry name" value="LysR family transcriptional regulator"/>
    <property type="match status" value="1"/>
</dbReference>
<dbReference type="Proteomes" id="UP000679779">
    <property type="component" value="Unassembled WGS sequence"/>
</dbReference>